<dbReference type="EMBL" id="PVHK01000032">
    <property type="protein sequence ID" value="PRH43470.1"/>
    <property type="molecule type" value="Genomic_DNA"/>
</dbReference>
<dbReference type="NCBIfam" id="TIGR01141">
    <property type="entry name" value="hisC"/>
    <property type="match status" value="1"/>
</dbReference>
<evidence type="ECO:0000256" key="9">
    <source>
        <dbReference type="HAMAP-Rule" id="MF_01023"/>
    </source>
</evidence>
<evidence type="ECO:0000256" key="8">
    <source>
        <dbReference type="ARBA" id="ARBA00047481"/>
    </source>
</evidence>
<dbReference type="PROSITE" id="PS00599">
    <property type="entry name" value="AA_TRANSFER_CLASS_2"/>
    <property type="match status" value="1"/>
</dbReference>
<dbReference type="Pfam" id="PF00155">
    <property type="entry name" value="Aminotran_1_2"/>
    <property type="match status" value="1"/>
</dbReference>
<evidence type="ECO:0000259" key="10">
    <source>
        <dbReference type="Pfam" id="PF00155"/>
    </source>
</evidence>
<dbReference type="InterPro" id="IPR005861">
    <property type="entry name" value="HisP_aminotrans"/>
</dbReference>
<keyword evidence="9" id="KW-0368">Histidine biosynthesis</keyword>
<dbReference type="AlphaFoldDB" id="A0A132DP19"/>
<evidence type="ECO:0000256" key="3">
    <source>
        <dbReference type="ARBA" id="ARBA00007970"/>
    </source>
</evidence>
<dbReference type="PANTHER" id="PTHR43643:SF3">
    <property type="entry name" value="HISTIDINOL-PHOSPHATE AMINOTRANSFERASE"/>
    <property type="match status" value="1"/>
</dbReference>
<evidence type="ECO:0000313" key="11">
    <source>
        <dbReference type="EMBL" id="PRH43470.1"/>
    </source>
</evidence>
<reference evidence="11 12" key="1">
    <citation type="submission" date="2018-03" db="EMBL/GenBank/DDBJ databases">
        <authorList>
            <person name="Nguyen K."/>
            <person name="Fouts D."/>
            <person name="Sutton G."/>
        </authorList>
    </citation>
    <scope>NUCLEOTIDE SEQUENCE [LARGE SCALE GENOMIC DNA]</scope>
    <source>
        <strain evidence="11 12">AU3578</strain>
    </source>
</reference>
<protein>
    <recommendedName>
        <fullName evidence="9">Histidinol-phosphate aminotransferase</fullName>
        <ecNumber evidence="9">2.6.1.9</ecNumber>
    </recommendedName>
    <alternativeName>
        <fullName evidence="9">Imidazole acetol-phosphate transaminase</fullName>
    </alternativeName>
</protein>
<comment type="catalytic activity">
    <reaction evidence="8 9">
        <text>L-histidinol phosphate + 2-oxoglutarate = 3-(imidazol-4-yl)-2-oxopropyl phosphate + L-glutamate</text>
        <dbReference type="Rhea" id="RHEA:23744"/>
        <dbReference type="ChEBI" id="CHEBI:16810"/>
        <dbReference type="ChEBI" id="CHEBI:29985"/>
        <dbReference type="ChEBI" id="CHEBI:57766"/>
        <dbReference type="ChEBI" id="CHEBI:57980"/>
        <dbReference type="EC" id="2.6.1.9"/>
    </reaction>
</comment>
<name>A0A132DP19_BURVI</name>
<comment type="subunit">
    <text evidence="4 9">Homodimer.</text>
</comment>
<sequence>MDWNAFLVPALRGLAPYRPGITEEKLRAERGLHDIHKFSSNESPFPPPPGVLAAMQRALEQSNRYPDSGALLDKLARHQRVPADMLALGNGSIDVIASLVQAFVPADRNVVLSEYGYCAYPPFVTTQSAALRIAASGPDFGHDVDRLLEQVDSNTRMLIVDSPTNLSGRSLTAAQLEHLIAQLPSNVLLVLDEAYAEFADDDAPRDTGQLPLSHPNVVVTRTFSKAYGLAGLRIGYAIAAAGLIDALSRIRPPFPVSRVALAGATAALDDEAHLARVVETTARGRARLAADLRTLGATVVDSSANFVLADFGPHAAHIYDALLSHGFITRQMSAYRLPTHLRIAIGTPDEIDRLVDLVRRLVGARTGSDANGVLA</sequence>
<dbReference type="GO" id="GO:0030170">
    <property type="term" value="F:pyridoxal phosphate binding"/>
    <property type="evidence" value="ECO:0007669"/>
    <property type="project" value="InterPro"/>
</dbReference>
<keyword evidence="7 9" id="KW-0663">Pyridoxal phosphate</keyword>
<dbReference type="InterPro" id="IPR004839">
    <property type="entry name" value="Aminotransferase_I/II_large"/>
</dbReference>
<evidence type="ECO:0000313" key="12">
    <source>
        <dbReference type="Proteomes" id="UP000237632"/>
    </source>
</evidence>
<dbReference type="Gene3D" id="3.40.640.10">
    <property type="entry name" value="Type I PLP-dependent aspartate aminotransferase-like (Major domain)"/>
    <property type="match status" value="1"/>
</dbReference>
<evidence type="ECO:0000256" key="6">
    <source>
        <dbReference type="ARBA" id="ARBA00022679"/>
    </source>
</evidence>
<dbReference type="RefSeq" id="WP_034193541.1">
    <property type="nucleotide sequence ID" value="NZ_CADESV010000002.1"/>
</dbReference>
<feature type="domain" description="Aminotransferase class I/classII large" evidence="10">
    <location>
        <begin position="35"/>
        <end position="356"/>
    </location>
</feature>
<comment type="caution">
    <text evidence="11">The sequence shown here is derived from an EMBL/GenBank/DDBJ whole genome shotgun (WGS) entry which is preliminary data.</text>
</comment>
<dbReference type="InterPro" id="IPR050106">
    <property type="entry name" value="HistidinolP_aminotransfase"/>
</dbReference>
<comment type="pathway">
    <text evidence="2 9">Amino-acid biosynthesis; L-histidine biosynthesis; L-histidine from 5-phospho-alpha-D-ribose 1-diphosphate: step 7/9.</text>
</comment>
<evidence type="ECO:0000256" key="5">
    <source>
        <dbReference type="ARBA" id="ARBA00022576"/>
    </source>
</evidence>
<dbReference type="GO" id="GO:0004400">
    <property type="term" value="F:histidinol-phosphate transaminase activity"/>
    <property type="evidence" value="ECO:0007669"/>
    <property type="project" value="UniProtKB-UniRule"/>
</dbReference>
<keyword evidence="5 9" id="KW-0032">Aminotransferase</keyword>
<comment type="similarity">
    <text evidence="3 9">Belongs to the class-II pyridoxal-phosphate-dependent aminotransferase family. Histidinol-phosphate aminotransferase subfamily.</text>
</comment>
<dbReference type="HAMAP" id="MF_01023">
    <property type="entry name" value="HisC_aminotrans_2"/>
    <property type="match status" value="1"/>
</dbReference>
<dbReference type="Gene3D" id="3.90.1150.10">
    <property type="entry name" value="Aspartate Aminotransferase, domain 1"/>
    <property type="match status" value="1"/>
</dbReference>
<comment type="cofactor">
    <cofactor evidence="1 9">
        <name>pyridoxal 5'-phosphate</name>
        <dbReference type="ChEBI" id="CHEBI:597326"/>
    </cofactor>
</comment>
<accession>A0A132DP19</accession>
<evidence type="ECO:0000256" key="1">
    <source>
        <dbReference type="ARBA" id="ARBA00001933"/>
    </source>
</evidence>
<keyword evidence="9" id="KW-0028">Amino-acid biosynthesis</keyword>
<gene>
    <name evidence="9 11" type="primary">hisC</name>
    <name evidence="11" type="ORF">C6T65_05125</name>
</gene>
<dbReference type="InterPro" id="IPR001917">
    <property type="entry name" value="Aminotrans_II_pyridoxalP_BS"/>
</dbReference>
<evidence type="ECO:0000256" key="4">
    <source>
        <dbReference type="ARBA" id="ARBA00011738"/>
    </source>
</evidence>
<dbReference type="Proteomes" id="UP000237632">
    <property type="component" value="Unassembled WGS sequence"/>
</dbReference>
<dbReference type="GO" id="GO:0000105">
    <property type="term" value="P:L-histidine biosynthetic process"/>
    <property type="evidence" value="ECO:0007669"/>
    <property type="project" value="UniProtKB-UniRule"/>
</dbReference>
<proteinExistence type="inferred from homology"/>
<evidence type="ECO:0000256" key="7">
    <source>
        <dbReference type="ARBA" id="ARBA00022898"/>
    </source>
</evidence>
<dbReference type="SUPFAM" id="SSF53383">
    <property type="entry name" value="PLP-dependent transferases"/>
    <property type="match status" value="1"/>
</dbReference>
<keyword evidence="6 9" id="KW-0808">Transferase</keyword>
<evidence type="ECO:0000256" key="2">
    <source>
        <dbReference type="ARBA" id="ARBA00005011"/>
    </source>
</evidence>
<dbReference type="EC" id="2.6.1.9" evidence="9"/>
<dbReference type="InterPro" id="IPR015422">
    <property type="entry name" value="PyrdxlP-dep_Trfase_small"/>
</dbReference>
<feature type="modified residue" description="N6-(pyridoxal phosphate)lysine" evidence="9">
    <location>
        <position position="225"/>
    </location>
</feature>
<dbReference type="InterPro" id="IPR015421">
    <property type="entry name" value="PyrdxlP-dep_Trfase_major"/>
</dbReference>
<organism evidence="11 12">
    <name type="scientific">Burkholderia vietnamiensis</name>
    <dbReference type="NCBI Taxonomy" id="60552"/>
    <lineage>
        <taxon>Bacteria</taxon>
        <taxon>Pseudomonadati</taxon>
        <taxon>Pseudomonadota</taxon>
        <taxon>Betaproteobacteria</taxon>
        <taxon>Burkholderiales</taxon>
        <taxon>Burkholderiaceae</taxon>
        <taxon>Burkholderia</taxon>
        <taxon>Burkholderia cepacia complex</taxon>
    </lineage>
</organism>
<dbReference type="CDD" id="cd00609">
    <property type="entry name" value="AAT_like"/>
    <property type="match status" value="1"/>
</dbReference>
<dbReference type="PANTHER" id="PTHR43643">
    <property type="entry name" value="HISTIDINOL-PHOSPHATE AMINOTRANSFERASE 2"/>
    <property type="match status" value="1"/>
</dbReference>
<dbReference type="InterPro" id="IPR015424">
    <property type="entry name" value="PyrdxlP-dep_Trfase"/>
</dbReference>